<reference evidence="1 2" key="1">
    <citation type="submission" date="2018-08" db="EMBL/GenBank/DDBJ databases">
        <title>Isolation, diversity and antifungal activity of Actinobacteria from cow dung.</title>
        <authorList>
            <person name="Ling L."/>
        </authorList>
    </citation>
    <scope>NUCLEOTIDE SEQUENCE [LARGE SCALE GENOMIC DNA]</scope>
    <source>
        <strain evidence="1 2">NEAU-LLE</strain>
    </source>
</reference>
<gene>
    <name evidence="1" type="ORF">DY023_05460</name>
</gene>
<dbReference type="Proteomes" id="UP000262172">
    <property type="component" value="Unassembled WGS sequence"/>
</dbReference>
<keyword evidence="2" id="KW-1185">Reference proteome</keyword>
<evidence type="ECO:0000313" key="2">
    <source>
        <dbReference type="Proteomes" id="UP000262172"/>
    </source>
</evidence>
<dbReference type="RefSeq" id="WP_116241332.1">
    <property type="nucleotide sequence ID" value="NZ_QUAB01000033.1"/>
</dbReference>
<dbReference type="AlphaFoldDB" id="A0A371NWY7"/>
<protein>
    <submittedName>
        <fullName evidence="1">3-hydroxyacyl-CoA dehydrogenase</fullName>
    </submittedName>
</protein>
<name>A0A371NWY7_9MICO</name>
<sequence length="128" mass="13857">MTAQEYFAPQPTPADALPDPVPLLRGLAQGVLEVLAGVREAEQLVRWLSEDAFRKLLVRSNLAARARSARGTPASRPVFRILSVRYSSPAECVLEATLVVQGPGRARAVAVRLEGLDGRWRATSLAVL</sequence>
<accession>A0A371NWY7</accession>
<dbReference type="InterPro" id="IPR045596">
    <property type="entry name" value="DUF6459"/>
</dbReference>
<dbReference type="Pfam" id="PF20060">
    <property type="entry name" value="DUF6459"/>
    <property type="match status" value="1"/>
</dbReference>
<organism evidence="1 2">
    <name type="scientific">Microbacterium bovistercoris</name>
    <dbReference type="NCBI Taxonomy" id="2293570"/>
    <lineage>
        <taxon>Bacteria</taxon>
        <taxon>Bacillati</taxon>
        <taxon>Actinomycetota</taxon>
        <taxon>Actinomycetes</taxon>
        <taxon>Micrococcales</taxon>
        <taxon>Microbacteriaceae</taxon>
        <taxon>Microbacterium</taxon>
    </lineage>
</organism>
<proteinExistence type="predicted"/>
<evidence type="ECO:0000313" key="1">
    <source>
        <dbReference type="EMBL" id="REJ06555.1"/>
    </source>
</evidence>
<dbReference type="OrthoDB" id="3266345at2"/>
<comment type="caution">
    <text evidence="1">The sequence shown here is derived from an EMBL/GenBank/DDBJ whole genome shotgun (WGS) entry which is preliminary data.</text>
</comment>
<dbReference type="EMBL" id="QUAB01000033">
    <property type="protein sequence ID" value="REJ06555.1"/>
    <property type="molecule type" value="Genomic_DNA"/>
</dbReference>